<dbReference type="RefSeq" id="XP_002184118.1">
    <property type="nucleotide sequence ID" value="XM_002184082.1"/>
</dbReference>
<accession>B7GAR1</accession>
<evidence type="ECO:0000313" key="2">
    <source>
        <dbReference type="EMBL" id="EEC44296.1"/>
    </source>
</evidence>
<dbReference type="Proteomes" id="UP000000759">
    <property type="component" value="Chromosome 22"/>
</dbReference>
<gene>
    <name evidence="2" type="ORF">PHATRDRAFT_40193</name>
</gene>
<dbReference type="eggNOG" id="ENOG502S951">
    <property type="taxonomic scope" value="Eukaryota"/>
</dbReference>
<evidence type="ECO:0000256" key="1">
    <source>
        <dbReference type="SAM" id="MobiDB-lite"/>
    </source>
</evidence>
<dbReference type="PaxDb" id="2850-Phatr40193"/>
<dbReference type="GeneID" id="7195831"/>
<evidence type="ECO:0008006" key="4">
    <source>
        <dbReference type="Google" id="ProtNLM"/>
    </source>
</evidence>
<reference evidence="2 3" key="1">
    <citation type="journal article" date="2008" name="Nature">
        <title>The Phaeodactylum genome reveals the evolutionary history of diatom genomes.</title>
        <authorList>
            <person name="Bowler C."/>
            <person name="Allen A.E."/>
            <person name="Badger J.H."/>
            <person name="Grimwood J."/>
            <person name="Jabbari K."/>
            <person name="Kuo A."/>
            <person name="Maheswari U."/>
            <person name="Martens C."/>
            <person name="Maumus F."/>
            <person name="Otillar R.P."/>
            <person name="Rayko E."/>
            <person name="Salamov A."/>
            <person name="Vandepoele K."/>
            <person name="Beszteri B."/>
            <person name="Gruber A."/>
            <person name="Heijde M."/>
            <person name="Katinka M."/>
            <person name="Mock T."/>
            <person name="Valentin K."/>
            <person name="Verret F."/>
            <person name="Berges J.A."/>
            <person name="Brownlee C."/>
            <person name="Cadoret J.P."/>
            <person name="Chiovitti A."/>
            <person name="Choi C.J."/>
            <person name="Coesel S."/>
            <person name="De Martino A."/>
            <person name="Detter J.C."/>
            <person name="Durkin C."/>
            <person name="Falciatore A."/>
            <person name="Fournet J."/>
            <person name="Haruta M."/>
            <person name="Huysman M.J."/>
            <person name="Jenkins B.D."/>
            <person name="Jiroutova K."/>
            <person name="Jorgensen R.E."/>
            <person name="Joubert Y."/>
            <person name="Kaplan A."/>
            <person name="Kroger N."/>
            <person name="Kroth P.G."/>
            <person name="La Roche J."/>
            <person name="Lindquist E."/>
            <person name="Lommer M."/>
            <person name="Martin-Jezequel V."/>
            <person name="Lopez P.J."/>
            <person name="Lucas S."/>
            <person name="Mangogna M."/>
            <person name="McGinnis K."/>
            <person name="Medlin L.K."/>
            <person name="Montsant A."/>
            <person name="Oudot-Le Secq M.P."/>
            <person name="Napoli C."/>
            <person name="Obornik M."/>
            <person name="Parker M.S."/>
            <person name="Petit J.L."/>
            <person name="Porcel B.M."/>
            <person name="Poulsen N."/>
            <person name="Robison M."/>
            <person name="Rychlewski L."/>
            <person name="Rynearson T.A."/>
            <person name="Schmutz J."/>
            <person name="Shapiro H."/>
            <person name="Siaut M."/>
            <person name="Stanley M."/>
            <person name="Sussman M.R."/>
            <person name="Taylor A.R."/>
            <person name="Vardi A."/>
            <person name="von Dassow P."/>
            <person name="Vyverman W."/>
            <person name="Willis A."/>
            <person name="Wyrwicz L.S."/>
            <person name="Rokhsar D.S."/>
            <person name="Weissenbach J."/>
            <person name="Armbrust E.V."/>
            <person name="Green B.R."/>
            <person name="Van de Peer Y."/>
            <person name="Grigoriev I.V."/>
        </authorList>
    </citation>
    <scope>NUCLEOTIDE SEQUENCE [LARGE SCALE GENOMIC DNA]</scope>
    <source>
        <strain evidence="2 3">CCAP 1055/1</strain>
    </source>
</reference>
<dbReference type="KEGG" id="pti:PHATRDRAFT_40193"/>
<keyword evidence="3" id="KW-1185">Reference proteome</keyword>
<feature type="compositionally biased region" description="Basic residues" evidence="1">
    <location>
        <begin position="214"/>
        <end position="226"/>
    </location>
</feature>
<proteinExistence type="predicted"/>
<reference evidence="3" key="2">
    <citation type="submission" date="2008-08" db="EMBL/GenBank/DDBJ databases">
        <authorList>
            <consortium name="Diatom Consortium"/>
            <person name="Grigoriev I."/>
            <person name="Grimwood J."/>
            <person name="Kuo A."/>
            <person name="Otillar R.P."/>
            <person name="Salamov A."/>
            <person name="Detter J.C."/>
            <person name="Lindquist E."/>
            <person name="Shapiro H."/>
            <person name="Lucas S."/>
            <person name="Glavina del Rio T."/>
            <person name="Pitluck S."/>
            <person name="Rokhsar D."/>
            <person name="Bowler C."/>
        </authorList>
    </citation>
    <scope>GENOME REANNOTATION</scope>
    <source>
        <strain evidence="3">CCAP 1055/1</strain>
    </source>
</reference>
<dbReference type="EMBL" id="CM000624">
    <property type="protein sequence ID" value="EEC44296.1"/>
    <property type="molecule type" value="Genomic_DNA"/>
</dbReference>
<dbReference type="InParanoid" id="B7GAR1"/>
<name>B7GAR1_PHATC</name>
<dbReference type="HOGENOM" id="CLU_1398688_0_0_1"/>
<organism evidence="2 3">
    <name type="scientific">Phaeodactylum tricornutum (strain CCAP 1055/1)</name>
    <dbReference type="NCBI Taxonomy" id="556484"/>
    <lineage>
        <taxon>Eukaryota</taxon>
        <taxon>Sar</taxon>
        <taxon>Stramenopiles</taxon>
        <taxon>Ochrophyta</taxon>
        <taxon>Bacillariophyta</taxon>
        <taxon>Bacillariophyceae</taxon>
        <taxon>Bacillariophycidae</taxon>
        <taxon>Naviculales</taxon>
        <taxon>Phaeodactylaceae</taxon>
        <taxon>Phaeodactylum</taxon>
    </lineage>
</organism>
<evidence type="ECO:0000313" key="3">
    <source>
        <dbReference type="Proteomes" id="UP000000759"/>
    </source>
</evidence>
<feature type="region of interest" description="Disordered" evidence="1">
    <location>
        <begin position="200"/>
        <end position="226"/>
    </location>
</feature>
<dbReference type="OMA" id="WAGNFDC"/>
<sequence length="226" mass="24314">MATPVVADKWAGNFDCGFCRRKRLMGSEFSKKVRTRVTSARKLSTLFDFLTVHPVFQNVQALEKYRKTGGSLKCKECVAEAEQAERAAATAKRATTTTSSMNDSGSTTGTLDTTAITCMSCEKALIASAYNRNQWNKGEGKARCRDCVETALAQESAQIQQSKDTAMQEAQNAVAEANASGNTAAILKAESMLSALEAEKVTGLKPVRMSGRGGRGRPSARGRGKR</sequence>
<protein>
    <recommendedName>
        <fullName evidence="4">Stc1 domain-containing protein</fullName>
    </recommendedName>
</protein>
<dbReference type="OrthoDB" id="44278at2759"/>
<dbReference type="AlphaFoldDB" id="B7GAR1"/>